<reference evidence="1" key="1">
    <citation type="submission" date="2016-07" db="EMBL/GenBank/DDBJ databases">
        <title>De novo transcriptome assembly of four accessions of the metal hyperaccumulator plant Noccaea caerulescens.</title>
        <authorList>
            <person name="Blande D."/>
            <person name="Halimaa P."/>
            <person name="Tervahauta A.I."/>
            <person name="Aarts M.G."/>
            <person name="Karenlampi S.O."/>
        </authorList>
    </citation>
    <scope>NUCLEOTIDE SEQUENCE</scope>
</reference>
<proteinExistence type="predicted"/>
<name>A0A1J3FJE7_NOCCA</name>
<dbReference type="AlphaFoldDB" id="A0A1J3FJE7"/>
<dbReference type="EMBL" id="GEVK01011004">
    <property type="protein sequence ID" value="JAU41828.1"/>
    <property type="molecule type" value="Transcribed_RNA"/>
</dbReference>
<gene>
    <name evidence="1" type="ORF">LC_TR12267_c1_g1_i1_g.42546</name>
    <name evidence="2" type="ORF">LE_TR3142_c2_g1_i1_g.10386</name>
</gene>
<accession>A0A1J3FJE7</accession>
<evidence type="ECO:0000313" key="1">
    <source>
        <dbReference type="EMBL" id="JAU41828.1"/>
    </source>
</evidence>
<dbReference type="EMBL" id="GEVL01005454">
    <property type="protein sequence ID" value="JAU71887.1"/>
    <property type="molecule type" value="Transcribed_RNA"/>
</dbReference>
<organism evidence="1">
    <name type="scientific">Noccaea caerulescens</name>
    <name type="common">Alpine penny-cress</name>
    <name type="synonym">Thlaspi caerulescens</name>
    <dbReference type="NCBI Taxonomy" id="107243"/>
    <lineage>
        <taxon>Eukaryota</taxon>
        <taxon>Viridiplantae</taxon>
        <taxon>Streptophyta</taxon>
        <taxon>Embryophyta</taxon>
        <taxon>Tracheophyta</taxon>
        <taxon>Spermatophyta</taxon>
        <taxon>Magnoliopsida</taxon>
        <taxon>eudicotyledons</taxon>
        <taxon>Gunneridae</taxon>
        <taxon>Pentapetalae</taxon>
        <taxon>rosids</taxon>
        <taxon>malvids</taxon>
        <taxon>Brassicales</taxon>
        <taxon>Brassicaceae</taxon>
        <taxon>Coluteocarpeae</taxon>
        <taxon>Noccaea</taxon>
    </lineage>
</organism>
<sequence length="80" mass="9460">MFLEHQRQLKNLQRNELMSRFLMWLVFVETVNTTRKGVLIIGLDKEETLSVVCELLSSNHHVYEAAIRGNLRRRLVLSKH</sequence>
<evidence type="ECO:0000313" key="2">
    <source>
        <dbReference type="EMBL" id="JAU71887.1"/>
    </source>
</evidence>
<protein>
    <submittedName>
        <fullName evidence="1">Uncharacterized protein</fullName>
    </submittedName>
</protein>